<organism evidence="1 2">
    <name type="scientific">Colletotrichum zoysiae</name>
    <dbReference type="NCBI Taxonomy" id="1216348"/>
    <lineage>
        <taxon>Eukaryota</taxon>
        <taxon>Fungi</taxon>
        <taxon>Dikarya</taxon>
        <taxon>Ascomycota</taxon>
        <taxon>Pezizomycotina</taxon>
        <taxon>Sordariomycetes</taxon>
        <taxon>Hypocreomycetidae</taxon>
        <taxon>Glomerellales</taxon>
        <taxon>Glomerellaceae</taxon>
        <taxon>Colletotrichum</taxon>
        <taxon>Colletotrichum graminicola species complex</taxon>
    </lineage>
</organism>
<comment type="caution">
    <text evidence="1">The sequence shown here is derived from an EMBL/GenBank/DDBJ whole genome shotgun (WGS) entry which is preliminary data.</text>
</comment>
<evidence type="ECO:0000313" key="2">
    <source>
        <dbReference type="Proteomes" id="UP001232148"/>
    </source>
</evidence>
<accession>A0AAD9HRT8</accession>
<gene>
    <name evidence="1" type="ORF">LX32DRAFT_649838</name>
</gene>
<name>A0AAD9HRT8_9PEZI</name>
<dbReference type="EMBL" id="MU842828">
    <property type="protein sequence ID" value="KAK2032734.1"/>
    <property type="molecule type" value="Genomic_DNA"/>
</dbReference>
<sequence>MPGPFRVTTQEVLICGSGNRSELQQAKLARHIARFGCLFGGPRRYPSLGCGQPQLKSDESPCGHCETMTKTIGLSSLVAGFRELLLAWDTVVGVRSPMLSLTWQTCHNCWTLRAKPLTPQFSGDLLESPGPAAVILFIQLDIDPTRRVPMFILINAKEQQTDLASGCLGRLAERETVSILSGNRINPNAANPLREA</sequence>
<reference evidence="1" key="1">
    <citation type="submission" date="2021-06" db="EMBL/GenBank/DDBJ databases">
        <title>Comparative genomics, transcriptomics and evolutionary studies reveal genomic signatures of adaptation to plant cell wall in hemibiotrophic fungi.</title>
        <authorList>
            <consortium name="DOE Joint Genome Institute"/>
            <person name="Baroncelli R."/>
            <person name="Diaz J.F."/>
            <person name="Benocci T."/>
            <person name="Peng M."/>
            <person name="Battaglia E."/>
            <person name="Haridas S."/>
            <person name="Andreopoulos W."/>
            <person name="Labutti K."/>
            <person name="Pangilinan J."/>
            <person name="Floch G.L."/>
            <person name="Makela M.R."/>
            <person name="Henrissat B."/>
            <person name="Grigoriev I.V."/>
            <person name="Crouch J.A."/>
            <person name="De Vries R.P."/>
            <person name="Sukno S.A."/>
            <person name="Thon M.R."/>
        </authorList>
    </citation>
    <scope>NUCLEOTIDE SEQUENCE</scope>
    <source>
        <strain evidence="1">MAFF235873</strain>
    </source>
</reference>
<keyword evidence="2" id="KW-1185">Reference proteome</keyword>
<evidence type="ECO:0000313" key="1">
    <source>
        <dbReference type="EMBL" id="KAK2032734.1"/>
    </source>
</evidence>
<proteinExistence type="predicted"/>
<dbReference type="AlphaFoldDB" id="A0AAD9HRT8"/>
<protein>
    <submittedName>
        <fullName evidence="1">Uncharacterized protein</fullName>
    </submittedName>
</protein>
<dbReference type="Proteomes" id="UP001232148">
    <property type="component" value="Unassembled WGS sequence"/>
</dbReference>